<dbReference type="InterPro" id="IPR012338">
    <property type="entry name" value="Beta-lactam/transpept-like"/>
</dbReference>
<keyword evidence="5 11" id="KW-0812">Transmembrane</keyword>
<dbReference type="Gene3D" id="3.90.1310.10">
    <property type="entry name" value="Penicillin-binding protein 2a (Domain 2)"/>
    <property type="match status" value="1"/>
</dbReference>
<evidence type="ECO:0000256" key="10">
    <source>
        <dbReference type="ARBA" id="ARBA00023316"/>
    </source>
</evidence>
<evidence type="ECO:0000256" key="6">
    <source>
        <dbReference type="ARBA" id="ARBA00022960"/>
    </source>
</evidence>
<dbReference type="RefSeq" id="WP_236338030.1">
    <property type="nucleotide sequence ID" value="NZ_JAKIJS010000002.1"/>
</dbReference>
<evidence type="ECO:0000256" key="4">
    <source>
        <dbReference type="ARBA" id="ARBA00022475"/>
    </source>
</evidence>
<keyword evidence="8 11" id="KW-1133">Transmembrane helix</keyword>
<feature type="domain" description="Penicillin-binding protein transpeptidase" evidence="12">
    <location>
        <begin position="363"/>
        <end position="679"/>
    </location>
</feature>
<feature type="domain" description="Penicillin-binding protein dimerisation" evidence="13">
    <location>
        <begin position="62"/>
        <end position="317"/>
    </location>
</feature>
<sequence>MDNMEQKKNRKRFLPARLNLLFLVVFLLFTVLIIRLGFIQIVNGEHFRTQSELTKNIVASVQTERGKMFDRNGQLIVSNIPSFALTYIRVQGTGHEEHMRYAEKLAPLISMPVDKITTRDREDFWIVKKGIQKAYELKLTKEERDPEDEDKKIEDKELYKMVLDRITDEDLKEVGVFHAETNEDLEVDQLTSIEESRNLEILAIKRELDKSTNLEVSFIKKDLTEIEMAVIGEHLGELEGRFGISSTAERTYPEGNEFFFGKIKDIPAESIDHFLLRGYARNDQVGTTHLEKQYEGILSGKDKTYTFTTTKSGQPIGSPIVTPGSRGHDLVLSIDMKLQKEIADILDKSILKARKDGPVTSAYVVMMEPNSGEVLAMVGRKLDGGKFKDDSYKTLQSAFEMGSTVKGATVLAIHQMGAAPYINDKMIDLPSSGNFRSYTQNIGTVNDIHALEQSSNIYMGIGVGTHAGFSFANAGGTYKARVTYGTKFEKTFQKLRDVYSSVGLGVKTGIDLPDEALGFIGNIPYDSPGNLLHYSIGQFDTYTPIQMAQYASVIANGGYRVQPHLLKEVRYSTGTDELGSLVSKFDTNVINRVDNTDEEIKRVQDGFYLVTHGARGTAKQLSGTKIAGKTGTAQIKGPGKYNLTFIGYAPYDNPEVAFSVVLPNASGGAVNKDIAGDIVDAYYNRDQLDVEDSTDEDQEQPENE</sequence>
<evidence type="ECO:0000256" key="9">
    <source>
        <dbReference type="ARBA" id="ARBA00023136"/>
    </source>
</evidence>
<evidence type="ECO:0000313" key="14">
    <source>
        <dbReference type="EMBL" id="MCF6139264.1"/>
    </source>
</evidence>
<organism evidence="14 15">
    <name type="scientific">Pseudalkalibacillus berkeleyi</name>
    <dbReference type="NCBI Taxonomy" id="1069813"/>
    <lineage>
        <taxon>Bacteria</taxon>
        <taxon>Bacillati</taxon>
        <taxon>Bacillota</taxon>
        <taxon>Bacilli</taxon>
        <taxon>Bacillales</taxon>
        <taxon>Fictibacillaceae</taxon>
        <taxon>Pseudalkalibacillus</taxon>
    </lineage>
</organism>
<evidence type="ECO:0000256" key="11">
    <source>
        <dbReference type="SAM" id="Phobius"/>
    </source>
</evidence>
<keyword evidence="10" id="KW-0961">Cell wall biogenesis/degradation</keyword>
<accession>A0ABS9H2T0</accession>
<evidence type="ECO:0000256" key="3">
    <source>
        <dbReference type="ARBA" id="ARBA00007171"/>
    </source>
</evidence>
<protein>
    <submittedName>
        <fullName evidence="14">Penicillin-binding protein 2</fullName>
    </submittedName>
</protein>
<evidence type="ECO:0000259" key="12">
    <source>
        <dbReference type="Pfam" id="PF00905"/>
    </source>
</evidence>
<dbReference type="Pfam" id="PF00905">
    <property type="entry name" value="Transpeptidase"/>
    <property type="match status" value="1"/>
</dbReference>
<evidence type="ECO:0000256" key="7">
    <source>
        <dbReference type="ARBA" id="ARBA00022984"/>
    </source>
</evidence>
<comment type="similarity">
    <text evidence="3">Belongs to the transpeptidase family.</text>
</comment>
<proteinExistence type="inferred from homology"/>
<dbReference type="Proteomes" id="UP001649381">
    <property type="component" value="Unassembled WGS sequence"/>
</dbReference>
<dbReference type="Pfam" id="PF03717">
    <property type="entry name" value="PBP_dimer"/>
    <property type="match status" value="1"/>
</dbReference>
<evidence type="ECO:0000313" key="15">
    <source>
        <dbReference type="Proteomes" id="UP001649381"/>
    </source>
</evidence>
<dbReference type="Gene3D" id="3.40.710.10">
    <property type="entry name" value="DD-peptidase/beta-lactamase superfamily"/>
    <property type="match status" value="1"/>
</dbReference>
<dbReference type="SUPFAM" id="SSF56601">
    <property type="entry name" value="beta-lactamase/transpeptidase-like"/>
    <property type="match status" value="1"/>
</dbReference>
<keyword evidence="7" id="KW-0573">Peptidoglycan synthesis</keyword>
<evidence type="ECO:0000256" key="5">
    <source>
        <dbReference type="ARBA" id="ARBA00022692"/>
    </source>
</evidence>
<dbReference type="InterPro" id="IPR050515">
    <property type="entry name" value="Beta-lactam/transpept"/>
</dbReference>
<feature type="transmembrane region" description="Helical" evidence="11">
    <location>
        <begin position="20"/>
        <end position="42"/>
    </location>
</feature>
<name>A0ABS9H2T0_9BACL</name>
<comment type="subcellular location">
    <subcellularLocation>
        <location evidence="2">Cell membrane</location>
    </subcellularLocation>
    <subcellularLocation>
        <location evidence="1">Membrane</location>
        <topology evidence="1">Single-pass membrane protein</topology>
    </subcellularLocation>
</comment>
<evidence type="ECO:0000256" key="1">
    <source>
        <dbReference type="ARBA" id="ARBA00004167"/>
    </source>
</evidence>
<dbReference type="SUPFAM" id="SSF56519">
    <property type="entry name" value="Penicillin binding protein dimerisation domain"/>
    <property type="match status" value="1"/>
</dbReference>
<keyword evidence="6" id="KW-0133">Cell shape</keyword>
<dbReference type="EMBL" id="JAKIJS010000002">
    <property type="protein sequence ID" value="MCF6139264.1"/>
    <property type="molecule type" value="Genomic_DNA"/>
</dbReference>
<evidence type="ECO:0000259" key="13">
    <source>
        <dbReference type="Pfam" id="PF03717"/>
    </source>
</evidence>
<keyword evidence="15" id="KW-1185">Reference proteome</keyword>
<dbReference type="PANTHER" id="PTHR30627:SF2">
    <property type="entry name" value="PEPTIDOGLYCAN D,D-TRANSPEPTIDASE MRDA"/>
    <property type="match status" value="1"/>
</dbReference>
<reference evidence="14 15" key="1">
    <citation type="submission" date="2022-01" db="EMBL/GenBank/DDBJ databases">
        <title>Alkalihalobacillus sp. EGI L200015, a novel bacterium isolated from a salt lake sediment.</title>
        <authorList>
            <person name="Gao L."/>
            <person name="Fang B.-Z."/>
            <person name="Li W.-J."/>
        </authorList>
    </citation>
    <scope>NUCLEOTIDE SEQUENCE [LARGE SCALE GENOMIC DNA]</scope>
    <source>
        <strain evidence="14 15">KCTC 12718</strain>
    </source>
</reference>
<evidence type="ECO:0000256" key="8">
    <source>
        <dbReference type="ARBA" id="ARBA00022989"/>
    </source>
</evidence>
<dbReference type="Gene3D" id="1.10.10.1230">
    <property type="entry name" value="Penicillin-binding protein, N-terminal non-catalytic domain, head sub-domain"/>
    <property type="match status" value="1"/>
</dbReference>
<dbReference type="InterPro" id="IPR005311">
    <property type="entry name" value="PBP_dimer"/>
</dbReference>
<keyword evidence="4" id="KW-1003">Cell membrane</keyword>
<evidence type="ECO:0000256" key="2">
    <source>
        <dbReference type="ARBA" id="ARBA00004236"/>
    </source>
</evidence>
<gene>
    <name evidence="14" type="ORF">L2716_16125</name>
</gene>
<dbReference type="InterPro" id="IPR001460">
    <property type="entry name" value="PCN-bd_Tpept"/>
</dbReference>
<dbReference type="PANTHER" id="PTHR30627">
    <property type="entry name" value="PEPTIDOGLYCAN D,D-TRANSPEPTIDASE"/>
    <property type="match status" value="1"/>
</dbReference>
<comment type="caution">
    <text evidence="14">The sequence shown here is derived from an EMBL/GenBank/DDBJ whole genome shotgun (WGS) entry which is preliminary data.</text>
</comment>
<keyword evidence="9 11" id="KW-0472">Membrane</keyword>
<dbReference type="InterPro" id="IPR036138">
    <property type="entry name" value="PBP_dimer_sf"/>
</dbReference>